<dbReference type="GO" id="GO:0009007">
    <property type="term" value="F:site-specific DNA-methyltransferase (adenine-specific) activity"/>
    <property type="evidence" value="ECO:0007669"/>
    <property type="project" value="UniProtKB-EC"/>
</dbReference>
<dbReference type="GO" id="GO:0032259">
    <property type="term" value="P:methylation"/>
    <property type="evidence" value="ECO:0007669"/>
    <property type="project" value="UniProtKB-KW"/>
</dbReference>
<comment type="caution">
    <text evidence="8">The sequence shown here is derived from an EMBL/GenBank/DDBJ whole genome shotgun (WGS) entry which is preliminary data.</text>
</comment>
<dbReference type="RefSeq" id="WP_017868460.1">
    <property type="nucleotide sequence ID" value="NZ_BJYB01000008.1"/>
</dbReference>
<reference evidence="8 9" key="1">
    <citation type="journal article" date="2015" name="Genome Announc.">
        <title>Expanding the biotechnology potential of lactobacilli through comparative genomics of 213 strains and associated genera.</title>
        <authorList>
            <person name="Sun Z."/>
            <person name="Harris H.M."/>
            <person name="McCann A."/>
            <person name="Guo C."/>
            <person name="Argimon S."/>
            <person name="Zhang W."/>
            <person name="Yang X."/>
            <person name="Jeffery I.B."/>
            <person name="Cooney J.C."/>
            <person name="Kagawa T.F."/>
            <person name="Liu W."/>
            <person name="Song Y."/>
            <person name="Salvetti E."/>
            <person name="Wrobel A."/>
            <person name="Rasinkangas P."/>
            <person name="Parkhill J."/>
            <person name="Rea M.C."/>
            <person name="O'Sullivan O."/>
            <person name="Ritari J."/>
            <person name="Douillard F.P."/>
            <person name="Paul Ross R."/>
            <person name="Yang R."/>
            <person name="Briner A.E."/>
            <person name="Felis G.E."/>
            <person name="de Vos W.M."/>
            <person name="Barrangou R."/>
            <person name="Klaenhammer T.R."/>
            <person name="Caufield P.W."/>
            <person name="Cui Y."/>
            <person name="Zhang H."/>
            <person name="O'Toole P.W."/>
        </authorList>
    </citation>
    <scope>NUCLEOTIDE SEQUENCE [LARGE SCALE GENOMIC DNA]</scope>
    <source>
        <strain evidence="8 9">NBRC 103219</strain>
    </source>
</reference>
<dbReference type="STRING" id="449659.IV66_GL001019"/>
<dbReference type="PANTHER" id="PTHR33841:SF1">
    <property type="entry name" value="DNA METHYLTRANSFERASE A"/>
    <property type="match status" value="1"/>
</dbReference>
<dbReference type="PATRIC" id="fig|449659.4.peg.1026"/>
<dbReference type="CDD" id="cd02440">
    <property type="entry name" value="AdoMet_MTases"/>
    <property type="match status" value="1"/>
</dbReference>
<keyword evidence="3" id="KW-0808">Transferase</keyword>
<dbReference type="GO" id="GO:0009307">
    <property type="term" value="P:DNA restriction-modification system"/>
    <property type="evidence" value="ECO:0007669"/>
    <property type="project" value="UniProtKB-KW"/>
</dbReference>
<evidence type="ECO:0000256" key="2">
    <source>
        <dbReference type="ARBA" id="ARBA00022603"/>
    </source>
</evidence>
<evidence type="ECO:0000256" key="5">
    <source>
        <dbReference type="ARBA" id="ARBA00047942"/>
    </source>
</evidence>
<sequence length="580" mass="65671">MKRTVSKATLANWQRLGSNEKKLLHRANKTESLRKIFPDKYIKNSENKQVILSLADFITVNKLDLQQFICQLALSAVKQASTISDDNKARFQQAVTKQLTHVREIPGIKRFHVDFEEPDFLGALYQTLQAEGARNKNGLYYTPFFAADELLQQVFVDNNADFLDPAVGTGIFLVELVREFNIPVAALHGTDTDPIAVLLATANLLLQAPLTDNSYPDIVVRDFLRDPTPTLQKYSYIVGNPPWGAKKLTAVPDSQFQRADSFAYFIEKSVQELSDGGTLAFVLPVSLLNIGTHEPVRQLILANSVIKSITYLPHLFQGVVSDVVLLVLTKGKTTNNKVIFRKSGQQITVPQVTLNKMPQHNFLPLQKSDCQILHDIWQKPHADLRNSTWGLGIVTGNNQKYVLKQAATGAEPLLTGKDVQPYLLRSPQRFLKFQRENFQQTATEEVYRSPEKLVYKFINDQLIFAYDDQQRLTLNSANILVPKVDTHSVKTVLAFLNSALFQYLNQVLFASPKVLRGNLEELPFAKLSVSERTRLEKLVTEQLSGKDLRNEINKFVFDKYELNQVEIKRVQEVLANDVFE</sequence>
<feature type="domain" description="DNA methylase adenine-specific" evidence="6">
    <location>
        <begin position="118"/>
        <end position="362"/>
    </location>
</feature>
<dbReference type="InterPro" id="IPR050953">
    <property type="entry name" value="N4_N6_ade-DNA_methylase"/>
</dbReference>
<dbReference type="InterPro" id="IPR025931">
    <property type="entry name" value="TaqI_C"/>
</dbReference>
<dbReference type="InterPro" id="IPR003356">
    <property type="entry name" value="DNA_methylase_A-5"/>
</dbReference>
<keyword evidence="4" id="KW-0680">Restriction system</keyword>
<dbReference type="PRINTS" id="PR00507">
    <property type="entry name" value="N12N6MTFRASE"/>
</dbReference>
<accession>A0A0R2LA25</accession>
<keyword evidence="9" id="KW-1185">Reference proteome</keyword>
<evidence type="ECO:0000259" key="7">
    <source>
        <dbReference type="Pfam" id="PF12950"/>
    </source>
</evidence>
<evidence type="ECO:0000256" key="3">
    <source>
        <dbReference type="ARBA" id="ARBA00022679"/>
    </source>
</evidence>
<dbReference type="PROSITE" id="PS00092">
    <property type="entry name" value="N6_MTASE"/>
    <property type="match status" value="1"/>
</dbReference>
<comment type="catalytic activity">
    <reaction evidence="5">
        <text>a 2'-deoxyadenosine in DNA + S-adenosyl-L-methionine = an N(6)-methyl-2'-deoxyadenosine in DNA + S-adenosyl-L-homocysteine + H(+)</text>
        <dbReference type="Rhea" id="RHEA:15197"/>
        <dbReference type="Rhea" id="RHEA-COMP:12418"/>
        <dbReference type="Rhea" id="RHEA-COMP:12419"/>
        <dbReference type="ChEBI" id="CHEBI:15378"/>
        <dbReference type="ChEBI" id="CHEBI:57856"/>
        <dbReference type="ChEBI" id="CHEBI:59789"/>
        <dbReference type="ChEBI" id="CHEBI:90615"/>
        <dbReference type="ChEBI" id="CHEBI:90616"/>
        <dbReference type="EC" id="2.1.1.72"/>
    </reaction>
</comment>
<gene>
    <name evidence="8" type="ORF">IV66_GL001019</name>
</gene>
<dbReference type="EMBL" id="JQCN01000070">
    <property type="protein sequence ID" value="KRN95575.1"/>
    <property type="molecule type" value="Genomic_DNA"/>
</dbReference>
<feature type="domain" description="TaqI-like C-terminal specificity" evidence="7">
    <location>
        <begin position="412"/>
        <end position="523"/>
    </location>
</feature>
<dbReference type="InterPro" id="IPR029063">
    <property type="entry name" value="SAM-dependent_MTases_sf"/>
</dbReference>
<proteinExistence type="predicted"/>
<dbReference type="InterPro" id="IPR002052">
    <property type="entry name" value="DNA_methylase_N6_adenine_CS"/>
</dbReference>
<protein>
    <recommendedName>
        <fullName evidence="1">site-specific DNA-methyltransferase (adenine-specific)</fullName>
        <ecNumber evidence="1">2.1.1.72</ecNumber>
    </recommendedName>
</protein>
<dbReference type="OrthoDB" id="32195at2"/>
<evidence type="ECO:0000259" key="6">
    <source>
        <dbReference type="Pfam" id="PF02384"/>
    </source>
</evidence>
<dbReference type="AlphaFoldDB" id="A0A0R2LA25"/>
<evidence type="ECO:0000256" key="4">
    <source>
        <dbReference type="ARBA" id="ARBA00022747"/>
    </source>
</evidence>
<keyword evidence="2 8" id="KW-0489">Methyltransferase</keyword>
<dbReference type="Gene3D" id="3.40.50.150">
    <property type="entry name" value="Vaccinia Virus protein VP39"/>
    <property type="match status" value="1"/>
</dbReference>
<evidence type="ECO:0000313" key="9">
    <source>
        <dbReference type="Proteomes" id="UP000051886"/>
    </source>
</evidence>
<evidence type="ECO:0000256" key="1">
    <source>
        <dbReference type="ARBA" id="ARBA00011900"/>
    </source>
</evidence>
<dbReference type="Pfam" id="PF02384">
    <property type="entry name" value="N6_Mtase"/>
    <property type="match status" value="1"/>
</dbReference>
<dbReference type="InterPro" id="IPR023135">
    <property type="entry name" value="N6_DNA_MeTrfase_TaqI_C"/>
</dbReference>
<dbReference type="Gene3D" id="3.90.220.10">
    <property type="entry name" value="Adenine-n6-DNA-methyltransferase Taqi, Chain A, domain 2"/>
    <property type="match status" value="1"/>
</dbReference>
<dbReference type="GO" id="GO:0003677">
    <property type="term" value="F:DNA binding"/>
    <property type="evidence" value="ECO:0007669"/>
    <property type="project" value="InterPro"/>
</dbReference>
<dbReference type="Pfam" id="PF12950">
    <property type="entry name" value="TaqI_C"/>
    <property type="match status" value="1"/>
</dbReference>
<dbReference type="GO" id="GO:0008170">
    <property type="term" value="F:N-methyltransferase activity"/>
    <property type="evidence" value="ECO:0007669"/>
    <property type="project" value="InterPro"/>
</dbReference>
<organism evidence="8 9">
    <name type="scientific">Ligilactobacillus pobuzihii</name>
    <dbReference type="NCBI Taxonomy" id="449659"/>
    <lineage>
        <taxon>Bacteria</taxon>
        <taxon>Bacillati</taxon>
        <taxon>Bacillota</taxon>
        <taxon>Bacilli</taxon>
        <taxon>Lactobacillales</taxon>
        <taxon>Lactobacillaceae</taxon>
        <taxon>Ligilactobacillus</taxon>
    </lineage>
</organism>
<dbReference type="EC" id="2.1.1.72" evidence="1"/>
<dbReference type="PANTHER" id="PTHR33841">
    <property type="entry name" value="DNA METHYLTRANSFERASE YEEA-RELATED"/>
    <property type="match status" value="1"/>
</dbReference>
<name>A0A0R2LA25_9LACO</name>
<dbReference type="SUPFAM" id="SSF53335">
    <property type="entry name" value="S-adenosyl-L-methionine-dependent methyltransferases"/>
    <property type="match status" value="1"/>
</dbReference>
<dbReference type="Proteomes" id="UP000051886">
    <property type="component" value="Unassembled WGS sequence"/>
</dbReference>
<evidence type="ECO:0000313" key="8">
    <source>
        <dbReference type="EMBL" id="KRN95575.1"/>
    </source>
</evidence>